<feature type="region of interest" description="Disordered" evidence="1">
    <location>
        <begin position="214"/>
        <end position="274"/>
    </location>
</feature>
<keyword evidence="3" id="KW-1185">Reference proteome</keyword>
<feature type="compositionally biased region" description="Low complexity" evidence="1">
    <location>
        <begin position="92"/>
        <end position="104"/>
    </location>
</feature>
<dbReference type="EMBL" id="MU838997">
    <property type="protein sequence ID" value="KAK1772731.1"/>
    <property type="molecule type" value="Genomic_DNA"/>
</dbReference>
<feature type="non-terminal residue" evidence="2">
    <location>
        <position position="498"/>
    </location>
</feature>
<evidence type="ECO:0000256" key="1">
    <source>
        <dbReference type="SAM" id="MobiDB-lite"/>
    </source>
</evidence>
<proteinExistence type="predicted"/>
<dbReference type="Proteomes" id="UP001244011">
    <property type="component" value="Unassembled WGS sequence"/>
</dbReference>
<feature type="compositionally biased region" description="Polar residues" evidence="1">
    <location>
        <begin position="222"/>
        <end position="242"/>
    </location>
</feature>
<dbReference type="AlphaFoldDB" id="A0AAJ0CEA5"/>
<name>A0AAJ0CEA5_9PEZI</name>
<organism evidence="2 3">
    <name type="scientific">Phialemonium atrogriseum</name>
    <dbReference type="NCBI Taxonomy" id="1093897"/>
    <lineage>
        <taxon>Eukaryota</taxon>
        <taxon>Fungi</taxon>
        <taxon>Dikarya</taxon>
        <taxon>Ascomycota</taxon>
        <taxon>Pezizomycotina</taxon>
        <taxon>Sordariomycetes</taxon>
        <taxon>Sordariomycetidae</taxon>
        <taxon>Cephalothecales</taxon>
        <taxon>Cephalothecaceae</taxon>
        <taxon>Phialemonium</taxon>
    </lineage>
</organism>
<comment type="caution">
    <text evidence="2">The sequence shown here is derived from an EMBL/GenBank/DDBJ whole genome shotgun (WGS) entry which is preliminary data.</text>
</comment>
<reference evidence="2" key="1">
    <citation type="submission" date="2023-06" db="EMBL/GenBank/DDBJ databases">
        <title>Genome-scale phylogeny and comparative genomics of the fungal order Sordariales.</title>
        <authorList>
            <consortium name="Lawrence Berkeley National Laboratory"/>
            <person name="Hensen N."/>
            <person name="Bonometti L."/>
            <person name="Westerberg I."/>
            <person name="Brannstrom I.O."/>
            <person name="Guillou S."/>
            <person name="Cros-Aarteil S."/>
            <person name="Calhoun S."/>
            <person name="Haridas S."/>
            <person name="Kuo A."/>
            <person name="Mondo S."/>
            <person name="Pangilinan J."/>
            <person name="Riley R."/>
            <person name="Labutti K."/>
            <person name="Andreopoulos B."/>
            <person name="Lipzen A."/>
            <person name="Chen C."/>
            <person name="Yanf M."/>
            <person name="Daum C."/>
            <person name="Ng V."/>
            <person name="Clum A."/>
            <person name="Steindorff A."/>
            <person name="Ohm R."/>
            <person name="Martin F."/>
            <person name="Silar P."/>
            <person name="Natvig D."/>
            <person name="Lalanne C."/>
            <person name="Gautier V."/>
            <person name="Ament-Velasquez S.L."/>
            <person name="Kruys A."/>
            <person name="Hutchinson M.I."/>
            <person name="Powell A.J."/>
            <person name="Barry K."/>
            <person name="Miller A.N."/>
            <person name="Grigoriev I.V."/>
            <person name="Debuchy R."/>
            <person name="Gladieux P."/>
            <person name="Thoren M.H."/>
            <person name="Johannesson H."/>
        </authorList>
    </citation>
    <scope>NUCLEOTIDE SEQUENCE</scope>
    <source>
        <strain evidence="2">8032-3</strain>
    </source>
</reference>
<gene>
    <name evidence="2" type="ORF">QBC33DRAFT_464203</name>
</gene>
<feature type="compositionally biased region" description="Acidic residues" evidence="1">
    <location>
        <begin position="140"/>
        <end position="152"/>
    </location>
</feature>
<protein>
    <recommendedName>
        <fullName evidence="4">C2H2-type domain-containing protein</fullName>
    </recommendedName>
</protein>
<feature type="compositionally biased region" description="Low complexity" evidence="1">
    <location>
        <begin position="117"/>
        <end position="130"/>
    </location>
</feature>
<accession>A0AAJ0CEA5</accession>
<evidence type="ECO:0008006" key="4">
    <source>
        <dbReference type="Google" id="ProtNLM"/>
    </source>
</evidence>
<dbReference type="RefSeq" id="XP_060288944.1">
    <property type="nucleotide sequence ID" value="XM_060425124.1"/>
</dbReference>
<dbReference type="GeneID" id="85308311"/>
<evidence type="ECO:0000313" key="3">
    <source>
        <dbReference type="Proteomes" id="UP001244011"/>
    </source>
</evidence>
<dbReference type="PANTHER" id="PTHR38166">
    <property type="entry name" value="C2H2-TYPE DOMAIN-CONTAINING PROTEIN-RELATED"/>
    <property type="match status" value="1"/>
</dbReference>
<sequence length="498" mass="55127">MICCVSAPLQLLTFPGPQNYVLDFQHQYKHLTSTGFGWKHGSRRSPSSKLSTPIRRLDSRSMVRASGSPAQKKPSRPSAGQASSPRDTHKNSATTLSVTSTVVSPGTENKQTKAHQSRPSSCSSTPSVKSGLRTARAAAEEVEEAGDSDTSEDSCSSVISSDMNLSDLESPPTSPEPDWPHESALERKKRELVDIGMAVFNEAFHATLAQLEFGHDSGNGSGSHQPGKPSTSKGKSGNQQPLGGQKRQLIDSDDDGADDLGDGNFGDRNGNKRAKKTAERRFACPYFKHNPDRYRNERTCCGPGWTTVHRLKEHLLRRHALPKHLCLRCYKTFKSEAEYGDHQRAATRCPLERENPWDGYFDQATQKILRSRQKASSPEVEKWKDVYRLLFPGDHVPSPFYDDDEGECGGGPRKVLSGGKRGGPELVEYERYLLREMPARVRRELEFAVEQELNCVEENMKNKAIEIFKNLELKLLRDFADRAAAAAGGGGDRRSSSP</sequence>
<dbReference type="PANTHER" id="PTHR38166:SF1">
    <property type="entry name" value="C2H2-TYPE DOMAIN-CONTAINING PROTEIN"/>
    <property type="match status" value="1"/>
</dbReference>
<evidence type="ECO:0000313" key="2">
    <source>
        <dbReference type="EMBL" id="KAK1772731.1"/>
    </source>
</evidence>
<feature type="region of interest" description="Disordered" evidence="1">
    <location>
        <begin position="34"/>
        <end position="183"/>
    </location>
</feature>
<feature type="compositionally biased region" description="Acidic residues" evidence="1">
    <location>
        <begin position="251"/>
        <end position="261"/>
    </location>
</feature>
<feature type="compositionally biased region" description="Low complexity" evidence="1">
    <location>
        <begin position="153"/>
        <end position="162"/>
    </location>
</feature>